<keyword evidence="2" id="KW-1185">Reference proteome</keyword>
<dbReference type="RefSeq" id="WP_075726805.1">
    <property type="nucleotide sequence ID" value="NZ_LTDM01000026.1"/>
</dbReference>
<reference evidence="1 2" key="1">
    <citation type="submission" date="2016-02" db="EMBL/GenBank/DDBJ databases">
        <title>Genome sequence of Tissierella creatinophila DSM 6911.</title>
        <authorList>
            <person name="Poehlein A."/>
            <person name="Daniel R."/>
        </authorList>
    </citation>
    <scope>NUCLEOTIDE SEQUENCE [LARGE SCALE GENOMIC DNA]</scope>
    <source>
        <strain evidence="1 2">DSM 6911</strain>
    </source>
</reference>
<gene>
    <name evidence="1" type="ORF">TICRE_15570</name>
</gene>
<comment type="caution">
    <text evidence="1">The sequence shown here is derived from an EMBL/GenBank/DDBJ whole genome shotgun (WGS) entry which is preliminary data.</text>
</comment>
<protein>
    <submittedName>
        <fullName evidence="1">Uncharacterized protein</fullName>
    </submittedName>
</protein>
<proteinExistence type="predicted"/>
<dbReference type="InterPro" id="IPR046257">
    <property type="entry name" value="DUF6290"/>
</dbReference>
<dbReference type="GO" id="GO:0006355">
    <property type="term" value="P:regulation of DNA-templated transcription"/>
    <property type="evidence" value="ECO:0007669"/>
    <property type="project" value="InterPro"/>
</dbReference>
<sequence>MDTINVRVNEEDKRLLESYARTNNKTISEVIRESIDDIIENEIHLKLYQEGMKEFEKDPVTYTHDEVLVELGLKKEEL</sequence>
<dbReference type="Proteomes" id="UP000186112">
    <property type="component" value="Unassembled WGS sequence"/>
</dbReference>
<dbReference type="Pfam" id="PF19807">
    <property type="entry name" value="DUF6290"/>
    <property type="match status" value="1"/>
</dbReference>
<dbReference type="OrthoDB" id="3267617at2"/>
<evidence type="ECO:0000313" key="1">
    <source>
        <dbReference type="EMBL" id="OLS02476.1"/>
    </source>
</evidence>
<dbReference type="InterPro" id="IPR010985">
    <property type="entry name" value="Ribbon_hlx_hlx"/>
</dbReference>
<organism evidence="1 2">
    <name type="scientific">Tissierella creatinophila DSM 6911</name>
    <dbReference type="NCBI Taxonomy" id="1123403"/>
    <lineage>
        <taxon>Bacteria</taxon>
        <taxon>Bacillati</taxon>
        <taxon>Bacillota</taxon>
        <taxon>Tissierellia</taxon>
        <taxon>Tissierellales</taxon>
        <taxon>Tissierellaceae</taxon>
        <taxon>Tissierella</taxon>
    </lineage>
</organism>
<dbReference type="AlphaFoldDB" id="A0A1U7M5B4"/>
<dbReference type="SUPFAM" id="SSF47598">
    <property type="entry name" value="Ribbon-helix-helix"/>
    <property type="match status" value="1"/>
</dbReference>
<accession>A0A1U7M5B4</accession>
<dbReference type="NCBIfam" id="NF046040">
    <property type="entry name" value="RelB_antitoxin"/>
    <property type="match status" value="1"/>
</dbReference>
<dbReference type="EMBL" id="LTDM01000026">
    <property type="protein sequence ID" value="OLS02476.1"/>
    <property type="molecule type" value="Genomic_DNA"/>
</dbReference>
<name>A0A1U7M5B4_TISCR</name>
<evidence type="ECO:0000313" key="2">
    <source>
        <dbReference type="Proteomes" id="UP000186112"/>
    </source>
</evidence>